<organism evidence="1 2">
    <name type="scientific">Leeuwenhoekiella aequorea</name>
    <dbReference type="NCBI Taxonomy" id="283736"/>
    <lineage>
        <taxon>Bacteria</taxon>
        <taxon>Pseudomonadati</taxon>
        <taxon>Bacteroidota</taxon>
        <taxon>Flavobacteriia</taxon>
        <taxon>Flavobacteriales</taxon>
        <taxon>Flavobacteriaceae</taxon>
        <taxon>Leeuwenhoekiella</taxon>
    </lineage>
</organism>
<dbReference type="RefSeq" id="WP_128757320.1">
    <property type="nucleotide sequence ID" value="NZ_QOVM01000002.1"/>
</dbReference>
<dbReference type="PROSITE" id="PS51257">
    <property type="entry name" value="PROKAR_LIPOPROTEIN"/>
    <property type="match status" value="1"/>
</dbReference>
<sequence length="171" mass="18697">MKKITLVLSLFTLILTSCSGSDGRDGIDGLDGLDAPKPTVFEDRADYTYNADGNIWVSQLFTFDGSEPGDVYLAYISLNNDGVFTNMPTSIFDDQGEFQYVFDHDFDTVEMQIIGDSDISGLDAASTTNVQIRIAIIPADLVGSFDQADFANYNSLMSALDIQESDIQTLD</sequence>
<evidence type="ECO:0000313" key="1">
    <source>
        <dbReference type="EMBL" id="RXG23820.1"/>
    </source>
</evidence>
<proteinExistence type="predicted"/>
<protein>
    <submittedName>
        <fullName evidence="1">Uncharacterized protein</fullName>
    </submittedName>
</protein>
<name>A0A4Q0PAG2_9FLAO</name>
<reference evidence="1 2" key="1">
    <citation type="submission" date="2018-07" db="EMBL/GenBank/DDBJ databases">
        <title>Leeuwenhoekiella genomics.</title>
        <authorList>
            <person name="Tahon G."/>
            <person name="Willems A."/>
        </authorList>
    </citation>
    <scope>NUCLEOTIDE SEQUENCE [LARGE SCALE GENOMIC DNA]</scope>
    <source>
        <strain evidence="1 2">LMG 22550</strain>
    </source>
</reference>
<evidence type="ECO:0000313" key="2">
    <source>
        <dbReference type="Proteomes" id="UP000289238"/>
    </source>
</evidence>
<keyword evidence="2" id="KW-1185">Reference proteome</keyword>
<dbReference type="AlphaFoldDB" id="A0A4Q0PAG2"/>
<comment type="caution">
    <text evidence="1">The sequence shown here is derived from an EMBL/GenBank/DDBJ whole genome shotgun (WGS) entry which is preliminary data.</text>
</comment>
<accession>A0A4Q0PAG2</accession>
<dbReference type="OrthoDB" id="1524444at2"/>
<dbReference type="Proteomes" id="UP000289238">
    <property type="component" value="Unassembled WGS sequence"/>
</dbReference>
<dbReference type="EMBL" id="QOVM01000002">
    <property type="protein sequence ID" value="RXG23820.1"/>
    <property type="molecule type" value="Genomic_DNA"/>
</dbReference>
<gene>
    <name evidence="1" type="ORF">DSM00_1436</name>
</gene>